<evidence type="ECO:0000259" key="12">
    <source>
        <dbReference type="PROSITE" id="PS50262"/>
    </source>
</evidence>
<keyword evidence="8 9" id="KW-0807">Transducer</keyword>
<feature type="transmembrane region" description="Helical" evidence="11">
    <location>
        <begin position="425"/>
        <end position="449"/>
    </location>
</feature>
<dbReference type="PANTHER" id="PTHR24238">
    <property type="entry name" value="G-PROTEIN COUPLED RECEPTOR"/>
    <property type="match status" value="1"/>
</dbReference>
<evidence type="ECO:0000256" key="4">
    <source>
        <dbReference type="ARBA" id="ARBA00022989"/>
    </source>
</evidence>
<feature type="domain" description="G-protein coupled receptors family 1 profile" evidence="12">
    <location>
        <begin position="51"/>
        <end position="171"/>
    </location>
</feature>
<feature type="transmembrane region" description="Helical" evidence="11">
    <location>
        <begin position="551"/>
        <end position="575"/>
    </location>
</feature>
<dbReference type="FunCoup" id="A0A7R8UWS0">
    <property type="interactions" value="1"/>
</dbReference>
<evidence type="ECO:0000256" key="6">
    <source>
        <dbReference type="ARBA" id="ARBA00023136"/>
    </source>
</evidence>
<evidence type="ECO:0000313" key="13">
    <source>
        <dbReference type="EMBL" id="CAD7088519.1"/>
    </source>
</evidence>
<protein>
    <recommendedName>
        <fullName evidence="12">G-protein coupled receptors family 1 profile domain-containing protein</fullName>
    </recommendedName>
</protein>
<dbReference type="InterPro" id="IPR000276">
    <property type="entry name" value="GPCR_Rhodpsn"/>
</dbReference>
<dbReference type="SUPFAM" id="SSF81321">
    <property type="entry name" value="Family A G protein-coupled receptor-like"/>
    <property type="match status" value="2"/>
</dbReference>
<evidence type="ECO:0000256" key="2">
    <source>
        <dbReference type="ARBA" id="ARBA00010663"/>
    </source>
</evidence>
<dbReference type="EMBL" id="LR899012">
    <property type="protein sequence ID" value="CAD7088519.1"/>
    <property type="molecule type" value="Genomic_DNA"/>
</dbReference>
<feature type="transmembrane region" description="Helical" evidence="11">
    <location>
        <begin position="35"/>
        <end position="60"/>
    </location>
</feature>
<keyword evidence="7 9" id="KW-0675">Receptor</keyword>
<accession>A0A7R8UWS0</accession>
<dbReference type="PANTHER" id="PTHR24238:SF58">
    <property type="entry name" value="FI22604P1"/>
    <property type="match status" value="1"/>
</dbReference>
<organism evidence="13 14">
    <name type="scientific">Hermetia illucens</name>
    <name type="common">Black soldier fly</name>
    <dbReference type="NCBI Taxonomy" id="343691"/>
    <lineage>
        <taxon>Eukaryota</taxon>
        <taxon>Metazoa</taxon>
        <taxon>Ecdysozoa</taxon>
        <taxon>Arthropoda</taxon>
        <taxon>Hexapoda</taxon>
        <taxon>Insecta</taxon>
        <taxon>Pterygota</taxon>
        <taxon>Neoptera</taxon>
        <taxon>Endopterygota</taxon>
        <taxon>Diptera</taxon>
        <taxon>Brachycera</taxon>
        <taxon>Stratiomyomorpha</taxon>
        <taxon>Stratiomyidae</taxon>
        <taxon>Hermetiinae</taxon>
        <taxon>Hermetia</taxon>
    </lineage>
</organism>
<evidence type="ECO:0000256" key="8">
    <source>
        <dbReference type="ARBA" id="ARBA00023224"/>
    </source>
</evidence>
<feature type="domain" description="G-protein coupled receptors family 1 profile" evidence="12">
    <location>
        <begin position="262"/>
        <end position="572"/>
    </location>
</feature>
<evidence type="ECO:0000256" key="9">
    <source>
        <dbReference type="RuleBase" id="RU000688"/>
    </source>
</evidence>
<keyword evidence="5 9" id="KW-0297">G-protein coupled receptor</keyword>
<keyword evidence="14" id="KW-1185">Reference proteome</keyword>
<feature type="transmembrane region" description="Helical" evidence="11">
    <location>
        <begin position="283"/>
        <end position="303"/>
    </location>
</feature>
<dbReference type="GO" id="GO:0008188">
    <property type="term" value="F:neuropeptide receptor activity"/>
    <property type="evidence" value="ECO:0007669"/>
    <property type="project" value="TreeGrafter"/>
</dbReference>
<keyword evidence="6 11" id="KW-0472">Membrane</keyword>
<dbReference type="Pfam" id="PF00001">
    <property type="entry name" value="7tm_1"/>
    <property type="match status" value="2"/>
</dbReference>
<gene>
    <name evidence="13" type="ORF">HERILL_LOCUS11132</name>
</gene>
<dbReference type="Proteomes" id="UP000594454">
    <property type="component" value="Chromosome 4"/>
</dbReference>
<sequence>MIESQVPSGTNRIEADQAHKLPYYHEFDLSVLQRAIMSIAVIILTIFSIIGNVATLVVAIRSRKVRPLFRTCLFSLAFSDMISVMVTAVNYLTAFFSQIPQLWYLGPRLCHILPFFKIIGNLVNSATLVGISLDRYLSVRYAMKSSWEPGPKSCFLLAFAVWGVSIAIAVPSYTAYEHYQVNIIRTDKKNSSDPILVTTGFMCGAPKRTMNVLQGRSPTIKPEGLPLSLDHHPMYYKFDLPIAQRAILSITVLILAIFTIVGNLATLIVAIKSWKVRPLFRTYLVSLAVSDFISVFVTTLNYLSAFFSPIPQLWTLGPRLCHILPFLKIVGNLANSLTLVGISLDRCLSVRYLTRSSWEPGPKLCLILVSLIWGASVAIAVPSYTAYEYYSAYVIQTDKKNVSVIISAIAGYKCGALKAVNARYYMTLFCILFFPMVVAFIWFNSFLALDIWKRRKGITSSADSSAAEIQKTSRDNNKEGTTDAQAQSTTNVSNTETNTGYKQTRANRERRQLRMFCVVILLIITYMILKLPEWIFLIATFYSRSRSQNPWLMQFAFGIVSMGSSVTNPLLYAFVTQTIEYLQDLYRSCQRLCCILCDRGTRALSSVIILPEPISDIQQISGNGR</sequence>
<feature type="transmembrane region" description="Helical" evidence="11">
    <location>
        <begin position="154"/>
        <end position="176"/>
    </location>
</feature>
<dbReference type="Gene3D" id="1.20.1070.10">
    <property type="entry name" value="Rhodopsin 7-helix transmembrane proteins"/>
    <property type="match status" value="2"/>
</dbReference>
<evidence type="ECO:0000256" key="5">
    <source>
        <dbReference type="ARBA" id="ARBA00023040"/>
    </source>
</evidence>
<dbReference type="AlphaFoldDB" id="A0A7R8UWS0"/>
<evidence type="ECO:0000256" key="1">
    <source>
        <dbReference type="ARBA" id="ARBA00004141"/>
    </source>
</evidence>
<dbReference type="PROSITE" id="PS50262">
    <property type="entry name" value="G_PROTEIN_RECEP_F1_2"/>
    <property type="match status" value="2"/>
</dbReference>
<feature type="transmembrane region" description="Helical" evidence="11">
    <location>
        <begin position="364"/>
        <end position="384"/>
    </location>
</feature>
<feature type="transmembrane region" description="Helical" evidence="11">
    <location>
        <begin position="72"/>
        <end position="92"/>
    </location>
</feature>
<comment type="subcellular location">
    <subcellularLocation>
        <location evidence="1">Membrane</location>
        <topology evidence="1">Multi-pass membrane protein</topology>
    </subcellularLocation>
</comment>
<name>A0A7R8UWS0_HERIL</name>
<comment type="similarity">
    <text evidence="2 9">Belongs to the G-protein coupled receptor 1 family.</text>
</comment>
<keyword evidence="3 9" id="KW-0812">Transmembrane</keyword>
<evidence type="ECO:0000256" key="10">
    <source>
        <dbReference type="SAM" id="MobiDB-lite"/>
    </source>
</evidence>
<dbReference type="CDD" id="cd00637">
    <property type="entry name" value="7tm_classA_rhodopsin-like"/>
    <property type="match status" value="2"/>
</dbReference>
<evidence type="ECO:0000256" key="11">
    <source>
        <dbReference type="SAM" id="Phobius"/>
    </source>
</evidence>
<feature type="transmembrane region" description="Helical" evidence="11">
    <location>
        <begin position="323"/>
        <end position="344"/>
    </location>
</feature>
<evidence type="ECO:0000256" key="3">
    <source>
        <dbReference type="ARBA" id="ARBA00022692"/>
    </source>
</evidence>
<keyword evidence="4 11" id="KW-1133">Transmembrane helix</keyword>
<dbReference type="InParanoid" id="A0A7R8UWS0"/>
<dbReference type="PRINTS" id="PR00237">
    <property type="entry name" value="GPCRRHODOPSN"/>
</dbReference>
<evidence type="ECO:0000313" key="14">
    <source>
        <dbReference type="Proteomes" id="UP000594454"/>
    </source>
</evidence>
<feature type="transmembrane region" description="Helical" evidence="11">
    <location>
        <begin position="513"/>
        <end position="531"/>
    </location>
</feature>
<dbReference type="OrthoDB" id="5957382at2759"/>
<feature type="region of interest" description="Disordered" evidence="10">
    <location>
        <begin position="469"/>
        <end position="504"/>
    </location>
</feature>
<feature type="transmembrane region" description="Helical" evidence="11">
    <location>
        <begin position="112"/>
        <end position="133"/>
    </location>
</feature>
<reference evidence="13 14" key="1">
    <citation type="submission" date="2020-11" db="EMBL/GenBank/DDBJ databases">
        <authorList>
            <person name="Wallbank WR R."/>
            <person name="Pardo Diaz C."/>
            <person name="Kozak K."/>
            <person name="Martin S."/>
            <person name="Jiggins C."/>
            <person name="Moest M."/>
            <person name="Warren A I."/>
            <person name="Generalovic N T."/>
            <person name="Byers J.R.P. K."/>
            <person name="Montejo-Kovacevich G."/>
            <person name="Yen C E."/>
        </authorList>
    </citation>
    <scope>NUCLEOTIDE SEQUENCE [LARGE SCALE GENOMIC DNA]</scope>
</reference>
<proteinExistence type="inferred from homology"/>
<dbReference type="InterPro" id="IPR017452">
    <property type="entry name" value="GPCR_Rhodpsn_7TM"/>
</dbReference>
<feature type="compositionally biased region" description="Basic and acidic residues" evidence="10">
    <location>
        <begin position="471"/>
        <end position="481"/>
    </location>
</feature>
<dbReference type="PROSITE" id="PS00237">
    <property type="entry name" value="G_PROTEIN_RECEP_F1_1"/>
    <property type="match status" value="1"/>
</dbReference>
<evidence type="ECO:0000256" key="7">
    <source>
        <dbReference type="ARBA" id="ARBA00023170"/>
    </source>
</evidence>
<dbReference type="GO" id="GO:0005886">
    <property type="term" value="C:plasma membrane"/>
    <property type="evidence" value="ECO:0007669"/>
    <property type="project" value="TreeGrafter"/>
</dbReference>
<feature type="compositionally biased region" description="Low complexity" evidence="10">
    <location>
        <begin position="488"/>
        <end position="499"/>
    </location>
</feature>
<feature type="transmembrane region" description="Helical" evidence="11">
    <location>
        <begin position="246"/>
        <end position="271"/>
    </location>
</feature>